<evidence type="ECO:0000256" key="1">
    <source>
        <dbReference type="SAM" id="MobiDB-lite"/>
    </source>
</evidence>
<dbReference type="PANTHER" id="PTHR35370">
    <property type="entry name" value="CYTOPLASMIC PROTEIN-RELATED-RELATED"/>
    <property type="match status" value="1"/>
</dbReference>
<dbReference type="InterPro" id="IPR010272">
    <property type="entry name" value="T6SS_TssF"/>
</dbReference>
<feature type="non-terminal residue" evidence="3">
    <location>
        <position position="629"/>
    </location>
</feature>
<comment type="caution">
    <text evidence="3">The sequence shown here is derived from an EMBL/GenBank/DDBJ whole genome shotgun (WGS) entry which is preliminary data.</text>
</comment>
<name>A0A0L0C2S4_LUCCU</name>
<sequence length="629" mass="70942">MRLADWEPHSLFEVKARQLQLLRGKAQRNPPDKADLHHQMSELLAQLTRLDPVRATTLMDDLTLRYYDAEMRYLREAAKEFAQAHPERAALLDLDKAGIPDPFVERLFEGFAFSMGQLRQKIDDDLPELTEGLVSLLWPHYLQTIPSLSVVELAPDIHDMKLSSVLPANFEVLSRPVGPKKTVCRYRTTRDLTLNPISLSSVNLATEPDGRSVIRLRFDCAKLADWKQTALDTLSFYLAGDVPTTYALHLALTKQVAATYIRLPSSPDRIRLPLWFSPGGFAEEDQLWPKGDSTFSGYQLLLEYFSFREKFLFVNLQGLGEINLPEGLSHFELEIVLDTLWDSDIPLSADNVKLHSVPVINLFNIEADPLTVNGLESEYLLRPRRLQDGHTEIYAVDTVHGTRRAIDRTSPMPLLTALRTACFTGNPLAANQLVEQQVVLWERWLLPITAENPVGDDPGYDDDFERMKEEVNKLSGSDTELICALAENLLTNVCKDVRVITYYIWARLHREGETGLADGLGLLVGLLHRYHDELLPNRPNSRKSAIEWLAGQRVIDSLSLYPEVDSNEFARIVALLSAIVDEFSAWDEPNRPNLAPLLRALENRLAQSGGADSVVPQNIKSAEHTSTKQ</sequence>
<dbReference type="Pfam" id="PF05947">
    <property type="entry name" value="T6SS_TssF"/>
    <property type="match status" value="1"/>
</dbReference>
<accession>A0A0L0C2S4</accession>
<dbReference type="EMBL" id="JRES01000974">
    <property type="protein sequence ID" value="KNC26625.1"/>
    <property type="molecule type" value="Genomic_DNA"/>
</dbReference>
<dbReference type="InterPro" id="IPR010657">
    <property type="entry name" value="ImpA_N"/>
</dbReference>
<dbReference type="AlphaFoldDB" id="A0A0L0C2S4"/>
<evidence type="ECO:0000259" key="2">
    <source>
        <dbReference type="Pfam" id="PF06812"/>
    </source>
</evidence>
<keyword evidence="4" id="KW-1185">Reference proteome</keyword>
<proteinExistence type="predicted"/>
<feature type="domain" description="ImpA N-terminal" evidence="2">
    <location>
        <begin position="446"/>
        <end position="550"/>
    </location>
</feature>
<feature type="region of interest" description="Disordered" evidence="1">
    <location>
        <begin position="609"/>
        <end position="629"/>
    </location>
</feature>
<gene>
    <name evidence="3" type="ORF">FF38_00236</name>
</gene>
<dbReference type="NCBIfam" id="TIGR03359">
    <property type="entry name" value="VI_chp_6"/>
    <property type="match status" value="1"/>
</dbReference>
<dbReference type="Pfam" id="PF06812">
    <property type="entry name" value="ImpA_N"/>
    <property type="match status" value="1"/>
</dbReference>
<evidence type="ECO:0000313" key="4">
    <source>
        <dbReference type="Proteomes" id="UP000037069"/>
    </source>
</evidence>
<organism evidence="3 4">
    <name type="scientific">Lucilia cuprina</name>
    <name type="common">Green bottle fly</name>
    <name type="synonym">Australian sheep blowfly</name>
    <dbReference type="NCBI Taxonomy" id="7375"/>
    <lineage>
        <taxon>Eukaryota</taxon>
        <taxon>Metazoa</taxon>
        <taxon>Ecdysozoa</taxon>
        <taxon>Arthropoda</taxon>
        <taxon>Hexapoda</taxon>
        <taxon>Insecta</taxon>
        <taxon>Pterygota</taxon>
        <taxon>Neoptera</taxon>
        <taxon>Endopterygota</taxon>
        <taxon>Diptera</taxon>
        <taxon>Brachycera</taxon>
        <taxon>Muscomorpha</taxon>
        <taxon>Oestroidea</taxon>
        <taxon>Calliphoridae</taxon>
        <taxon>Luciliinae</taxon>
        <taxon>Lucilia</taxon>
    </lineage>
</organism>
<dbReference type="PANTHER" id="PTHR35370:SF4">
    <property type="entry name" value="TYPE VI SECRETION SYSTEM BASEPLATE SUBUNIT TSSF"/>
    <property type="match status" value="1"/>
</dbReference>
<protein>
    <recommendedName>
        <fullName evidence="2">ImpA N-terminal domain-containing protein</fullName>
    </recommendedName>
</protein>
<reference evidence="3 4" key="1">
    <citation type="journal article" date="2015" name="Nat. Commun.">
        <title>Lucilia cuprina genome unlocks parasitic fly biology to underpin future interventions.</title>
        <authorList>
            <person name="Anstead C.A."/>
            <person name="Korhonen P.K."/>
            <person name="Young N.D."/>
            <person name="Hall R.S."/>
            <person name="Jex A.R."/>
            <person name="Murali S.C."/>
            <person name="Hughes D.S."/>
            <person name="Lee S.F."/>
            <person name="Perry T."/>
            <person name="Stroehlein A.J."/>
            <person name="Ansell B.R."/>
            <person name="Breugelmans B."/>
            <person name="Hofmann A."/>
            <person name="Qu J."/>
            <person name="Dugan S."/>
            <person name="Lee S.L."/>
            <person name="Chao H."/>
            <person name="Dinh H."/>
            <person name="Han Y."/>
            <person name="Doddapaneni H.V."/>
            <person name="Worley K.C."/>
            <person name="Muzny D.M."/>
            <person name="Ioannidis P."/>
            <person name="Waterhouse R.M."/>
            <person name="Zdobnov E.M."/>
            <person name="James P.J."/>
            <person name="Bagnall N.H."/>
            <person name="Kotze A.C."/>
            <person name="Gibbs R.A."/>
            <person name="Richards S."/>
            <person name="Batterham P."/>
            <person name="Gasser R.B."/>
        </authorList>
    </citation>
    <scope>NUCLEOTIDE SEQUENCE [LARGE SCALE GENOMIC DNA]</scope>
    <source>
        <strain evidence="3 4">LS</strain>
        <tissue evidence="3">Full body</tissue>
    </source>
</reference>
<dbReference type="Proteomes" id="UP000037069">
    <property type="component" value="Unassembled WGS sequence"/>
</dbReference>
<evidence type="ECO:0000313" key="3">
    <source>
        <dbReference type="EMBL" id="KNC26625.1"/>
    </source>
</evidence>